<feature type="compositionally biased region" description="Low complexity" evidence="1">
    <location>
        <begin position="353"/>
        <end position="362"/>
    </location>
</feature>
<feature type="region of interest" description="Disordered" evidence="1">
    <location>
        <begin position="1"/>
        <end position="84"/>
    </location>
</feature>
<reference evidence="2 3" key="1">
    <citation type="submission" date="2015-09" db="EMBL/GenBank/DDBJ databases">
        <title>Draft genome of a European isolate of the apple canker pathogen Neonectria ditissima.</title>
        <authorList>
            <person name="Gomez-Cortecero A."/>
            <person name="Harrison R.J."/>
            <person name="Armitage A.D."/>
        </authorList>
    </citation>
    <scope>NUCLEOTIDE SEQUENCE [LARGE SCALE GENOMIC DNA]</scope>
    <source>
        <strain evidence="2 3">R09/05</strain>
    </source>
</reference>
<dbReference type="Proteomes" id="UP000050424">
    <property type="component" value="Unassembled WGS sequence"/>
</dbReference>
<comment type="caution">
    <text evidence="2">The sequence shown here is derived from an EMBL/GenBank/DDBJ whole genome shotgun (WGS) entry which is preliminary data.</text>
</comment>
<keyword evidence="3" id="KW-1185">Reference proteome</keyword>
<evidence type="ECO:0000256" key="1">
    <source>
        <dbReference type="SAM" id="MobiDB-lite"/>
    </source>
</evidence>
<dbReference type="AlphaFoldDB" id="A0A0P7ADR2"/>
<evidence type="ECO:0000313" key="2">
    <source>
        <dbReference type="EMBL" id="KPM35401.1"/>
    </source>
</evidence>
<accession>A0A0P7ADR2</accession>
<feature type="compositionally biased region" description="Low complexity" evidence="1">
    <location>
        <begin position="63"/>
        <end position="84"/>
    </location>
</feature>
<proteinExistence type="predicted"/>
<name>A0A0P7ADR2_9HYPO</name>
<organism evidence="2 3">
    <name type="scientific">Neonectria ditissima</name>
    <dbReference type="NCBI Taxonomy" id="78410"/>
    <lineage>
        <taxon>Eukaryota</taxon>
        <taxon>Fungi</taxon>
        <taxon>Dikarya</taxon>
        <taxon>Ascomycota</taxon>
        <taxon>Pezizomycotina</taxon>
        <taxon>Sordariomycetes</taxon>
        <taxon>Hypocreomycetidae</taxon>
        <taxon>Hypocreales</taxon>
        <taxon>Nectriaceae</taxon>
        <taxon>Neonectria</taxon>
    </lineage>
</organism>
<feature type="region of interest" description="Disordered" evidence="1">
    <location>
        <begin position="349"/>
        <end position="399"/>
    </location>
</feature>
<gene>
    <name evidence="2" type="ORF">AK830_g11176</name>
</gene>
<dbReference type="EMBL" id="LKCW01000255">
    <property type="protein sequence ID" value="KPM35401.1"/>
    <property type="molecule type" value="Genomic_DNA"/>
</dbReference>
<sequence length="399" mass="43988">MNVPASARQQSTSEPDLSLSKRARLTQTDLQRPGSVGGSEHRLQRARLTRKNLTLFDKMTRKGTSNESESGLGGSSTVSTKTTSTTMPGFAMQALDNGILDPSLSKPPENLHEIRRRHAQSRASASYSESAYNDYVDQVENAPNEATMVAQAGPKLLKGPPRGYQAAFNQAFTGLPKEVGFNNGLSAPQPDFVEGVRRKEYYPFPVDRYVSGAALHKDDTSSVTLPHIAGEWKARGKNMEVARLQSSYDGAALVYARNQALVYLGEPDKPGHAKITTFTADGTSLNHYAHYTAPSENGTLEYHQYLYATTNLLKSHQDYNEGRRGLRNAQDYAREQSCALRDRLKKHWKQRRGGPCPVVEQPGQPPPPTLVPLSGSRKRRTSSLPASPVEPLPKRCKRD</sequence>
<dbReference type="OrthoDB" id="5424149at2759"/>
<protein>
    <submittedName>
        <fullName evidence="2">Uncharacterized protein</fullName>
    </submittedName>
</protein>
<evidence type="ECO:0000313" key="3">
    <source>
        <dbReference type="Proteomes" id="UP000050424"/>
    </source>
</evidence>
<dbReference type="STRING" id="78410.A0A0P7ADR2"/>